<evidence type="ECO:0000313" key="3">
    <source>
        <dbReference type="EMBL" id="CAF1586555.1"/>
    </source>
</evidence>
<dbReference type="Proteomes" id="UP000663877">
    <property type="component" value="Unassembled WGS sequence"/>
</dbReference>
<proteinExistence type="predicted"/>
<gene>
    <name evidence="2" type="ORF">BJG266_LOCUS33556</name>
    <name evidence="3" type="ORF">QVE165_LOCUS50701</name>
</gene>
<keyword evidence="1" id="KW-0812">Transmembrane</keyword>
<dbReference type="EMBL" id="CAJNOI010000656">
    <property type="protein sequence ID" value="CAF1324900.1"/>
    <property type="molecule type" value="Genomic_DNA"/>
</dbReference>
<protein>
    <submittedName>
        <fullName evidence="2">Uncharacterized protein</fullName>
    </submittedName>
</protein>
<dbReference type="EMBL" id="CAJNOM010001020">
    <property type="protein sequence ID" value="CAF1586555.1"/>
    <property type="molecule type" value="Genomic_DNA"/>
</dbReference>
<reference evidence="2" key="1">
    <citation type="submission" date="2021-02" db="EMBL/GenBank/DDBJ databases">
        <authorList>
            <person name="Nowell W R."/>
        </authorList>
    </citation>
    <scope>NUCLEOTIDE SEQUENCE</scope>
</reference>
<dbReference type="AlphaFoldDB" id="A0A815FTZ6"/>
<comment type="caution">
    <text evidence="2">The sequence shown here is derived from an EMBL/GenBank/DDBJ whole genome shotgun (WGS) entry which is preliminary data.</text>
</comment>
<sequence length="250" mass="29035">MNSIIDESDDEPLLYIGSMRNDHKFCSQYYIEIISCVIICMFITMIITGGIFFEKQLLLSPTFNKGCDKQSETGNSCSIYNLETIVLCNLEKPVYNKYHNFSFLYTALSKRSIITFAFARGWRWYLDDISIYDVLDKTELIINSGFESGKLDEYCVCDSTRDPTEVRRSIVKSGSYACYIDNFFKPVKLSQAVNTISGRNYTISFSLQSELYPNNNQVTVYMSKAFNFNEHFLLLLLKRFIIIFLIFYII</sequence>
<dbReference type="Gene3D" id="2.60.120.260">
    <property type="entry name" value="Galactose-binding domain-like"/>
    <property type="match status" value="1"/>
</dbReference>
<keyword evidence="1" id="KW-1133">Transmembrane helix</keyword>
<accession>A0A815FTZ6</accession>
<evidence type="ECO:0000313" key="5">
    <source>
        <dbReference type="Proteomes" id="UP000663877"/>
    </source>
</evidence>
<evidence type="ECO:0000313" key="4">
    <source>
        <dbReference type="Proteomes" id="UP000663832"/>
    </source>
</evidence>
<keyword evidence="4" id="KW-1185">Reference proteome</keyword>
<evidence type="ECO:0000313" key="2">
    <source>
        <dbReference type="EMBL" id="CAF1324900.1"/>
    </source>
</evidence>
<evidence type="ECO:0000256" key="1">
    <source>
        <dbReference type="SAM" id="Phobius"/>
    </source>
</evidence>
<organism evidence="2 5">
    <name type="scientific">Adineta steineri</name>
    <dbReference type="NCBI Taxonomy" id="433720"/>
    <lineage>
        <taxon>Eukaryota</taxon>
        <taxon>Metazoa</taxon>
        <taxon>Spiralia</taxon>
        <taxon>Gnathifera</taxon>
        <taxon>Rotifera</taxon>
        <taxon>Eurotatoria</taxon>
        <taxon>Bdelloidea</taxon>
        <taxon>Adinetida</taxon>
        <taxon>Adinetidae</taxon>
        <taxon>Adineta</taxon>
    </lineage>
</organism>
<feature type="transmembrane region" description="Helical" evidence="1">
    <location>
        <begin position="232"/>
        <end position="249"/>
    </location>
</feature>
<keyword evidence="1" id="KW-0472">Membrane</keyword>
<name>A0A815FTZ6_9BILA</name>
<dbReference type="Proteomes" id="UP000663832">
    <property type="component" value="Unassembled WGS sequence"/>
</dbReference>
<feature type="transmembrane region" description="Helical" evidence="1">
    <location>
        <begin position="29"/>
        <end position="53"/>
    </location>
</feature>